<comment type="caution">
    <text evidence="1">The sequence shown here is derived from an EMBL/GenBank/DDBJ whole genome shotgun (WGS) entry which is preliminary data.</text>
</comment>
<evidence type="ECO:0000313" key="2">
    <source>
        <dbReference type="Proteomes" id="UP000177300"/>
    </source>
</evidence>
<evidence type="ECO:0008006" key="3">
    <source>
        <dbReference type="Google" id="ProtNLM"/>
    </source>
</evidence>
<evidence type="ECO:0000313" key="1">
    <source>
        <dbReference type="EMBL" id="OGE12603.1"/>
    </source>
</evidence>
<protein>
    <recommendedName>
        <fullName evidence="3">DUF2292 domain-containing protein</fullName>
    </recommendedName>
</protein>
<name>A0A1F5I884_9BACT</name>
<reference evidence="1 2" key="1">
    <citation type="journal article" date="2016" name="Nat. Commun.">
        <title>Thousands of microbial genomes shed light on interconnected biogeochemical processes in an aquifer system.</title>
        <authorList>
            <person name="Anantharaman K."/>
            <person name="Brown C.T."/>
            <person name="Hug L.A."/>
            <person name="Sharon I."/>
            <person name="Castelle C.J."/>
            <person name="Probst A.J."/>
            <person name="Thomas B.C."/>
            <person name="Singh A."/>
            <person name="Wilkins M.J."/>
            <person name="Karaoz U."/>
            <person name="Brodie E.L."/>
            <person name="Williams K.H."/>
            <person name="Hubbard S.S."/>
            <person name="Banfield J.F."/>
        </authorList>
    </citation>
    <scope>NUCLEOTIDE SEQUENCE [LARGE SCALE GENOMIC DNA]</scope>
</reference>
<gene>
    <name evidence="1" type="ORF">A3G14_00160</name>
</gene>
<dbReference type="EMBL" id="MFBY01000054">
    <property type="protein sequence ID" value="OGE12603.1"/>
    <property type="molecule type" value="Genomic_DNA"/>
</dbReference>
<dbReference type="Proteomes" id="UP000177300">
    <property type="component" value="Unassembled WGS sequence"/>
</dbReference>
<accession>A0A1F5I884</accession>
<organism evidence="1 2">
    <name type="scientific">Candidatus Curtissbacteria bacterium RIFCSPLOWO2_12_FULL_38_9</name>
    <dbReference type="NCBI Taxonomy" id="1797735"/>
    <lineage>
        <taxon>Bacteria</taxon>
        <taxon>Candidatus Curtissiibacteriota</taxon>
    </lineage>
</organism>
<sequence>MNLADFPGDYSTQKISPNLVSRIIDVLKNKAYGSVEIYIENFNVVQITERTITKLAKPKAVNRRFSLKDSRSSFSSRSQKAE</sequence>
<dbReference type="AlphaFoldDB" id="A0A1F5I884"/>
<proteinExistence type="predicted"/>